<organism evidence="2 3">
    <name type="scientific">Galleria mellonella</name>
    <name type="common">Greater wax moth</name>
    <dbReference type="NCBI Taxonomy" id="7137"/>
    <lineage>
        <taxon>Eukaryota</taxon>
        <taxon>Metazoa</taxon>
        <taxon>Ecdysozoa</taxon>
        <taxon>Arthropoda</taxon>
        <taxon>Hexapoda</taxon>
        <taxon>Insecta</taxon>
        <taxon>Pterygota</taxon>
        <taxon>Neoptera</taxon>
        <taxon>Endopterygota</taxon>
        <taxon>Lepidoptera</taxon>
        <taxon>Glossata</taxon>
        <taxon>Ditrysia</taxon>
        <taxon>Pyraloidea</taxon>
        <taxon>Pyralidae</taxon>
        <taxon>Galleriinae</taxon>
        <taxon>Galleria</taxon>
    </lineage>
</organism>
<evidence type="ECO:0000313" key="3">
    <source>
        <dbReference type="RefSeq" id="XP_052748496.1"/>
    </source>
</evidence>
<dbReference type="RefSeq" id="XP_052748496.1">
    <property type="nucleotide sequence ID" value="XM_052892536.1"/>
</dbReference>
<reference evidence="3" key="1">
    <citation type="submission" date="2025-08" db="UniProtKB">
        <authorList>
            <consortium name="RefSeq"/>
        </authorList>
    </citation>
    <scope>IDENTIFICATION</scope>
    <source>
        <tissue evidence="3">Whole larvae</tissue>
    </source>
</reference>
<proteinExistence type="predicted"/>
<accession>A0ABM3MAP6</accession>
<dbReference type="PANTHER" id="PTHR34153:SF2">
    <property type="entry name" value="SI:CH211-262H13.3-RELATED"/>
    <property type="match status" value="1"/>
</dbReference>
<protein>
    <submittedName>
        <fullName evidence="3">Uncharacterized protein LOC116413809</fullName>
    </submittedName>
</protein>
<dbReference type="GeneID" id="116413809"/>
<dbReference type="Proteomes" id="UP001652740">
    <property type="component" value="Unplaced"/>
</dbReference>
<evidence type="ECO:0000259" key="1">
    <source>
        <dbReference type="Pfam" id="PF16064"/>
    </source>
</evidence>
<evidence type="ECO:0000313" key="2">
    <source>
        <dbReference type="Proteomes" id="UP001652740"/>
    </source>
</evidence>
<sequence length="193" mass="22119">MCPIFSDIAKLCIDKVISHNAQYIKGTTCKPQRKKNKAYQVEMITLLSTIKNQNEQISELLKETAQPENYRHEFQFPIKNDDELNAIELVLRNEPGKYINLFKYIRSVGGRHLANRVSRVLKILMLDTMASKYNYFGKGSKRAFSTLLLGKCVIEAIASSTPDVTVKQVEDQIKIWLKHAPERARKQAASNYL</sequence>
<name>A0ABM3MAP6_GALME</name>
<gene>
    <name evidence="3" type="primary">LOC116413809</name>
</gene>
<dbReference type="Pfam" id="PF16064">
    <property type="entry name" value="DUF4806"/>
    <property type="match status" value="1"/>
</dbReference>
<keyword evidence="2" id="KW-1185">Reference proteome</keyword>
<feature type="domain" description="DUF4806" evidence="1">
    <location>
        <begin position="73"/>
        <end position="156"/>
    </location>
</feature>
<dbReference type="InterPro" id="IPR032071">
    <property type="entry name" value="DUF4806"/>
</dbReference>
<dbReference type="PANTHER" id="PTHR34153">
    <property type="entry name" value="SI:CH211-262H13.3-RELATED-RELATED"/>
    <property type="match status" value="1"/>
</dbReference>